<dbReference type="VEuPathDB" id="FungiDB:H257_14828"/>
<evidence type="ECO:0000313" key="2">
    <source>
        <dbReference type="EMBL" id="ETV69458.1"/>
    </source>
</evidence>
<feature type="compositionally biased region" description="Low complexity" evidence="1">
    <location>
        <begin position="39"/>
        <end position="48"/>
    </location>
</feature>
<reference evidence="2" key="1">
    <citation type="submission" date="2013-12" db="EMBL/GenBank/DDBJ databases">
        <title>The Genome Sequence of Aphanomyces astaci APO3.</title>
        <authorList>
            <consortium name="The Broad Institute Genomics Platform"/>
            <person name="Russ C."/>
            <person name="Tyler B."/>
            <person name="van West P."/>
            <person name="Dieguez-Uribeondo J."/>
            <person name="Young S.K."/>
            <person name="Zeng Q."/>
            <person name="Gargeya S."/>
            <person name="Fitzgerald M."/>
            <person name="Abouelleil A."/>
            <person name="Alvarado L."/>
            <person name="Chapman S.B."/>
            <person name="Gainer-Dewar J."/>
            <person name="Goldberg J."/>
            <person name="Griggs A."/>
            <person name="Gujja S."/>
            <person name="Hansen M."/>
            <person name="Howarth C."/>
            <person name="Imamovic A."/>
            <person name="Ireland A."/>
            <person name="Larimer J."/>
            <person name="McCowan C."/>
            <person name="Murphy C."/>
            <person name="Pearson M."/>
            <person name="Poon T.W."/>
            <person name="Priest M."/>
            <person name="Roberts A."/>
            <person name="Saif S."/>
            <person name="Shea T."/>
            <person name="Sykes S."/>
            <person name="Wortman J."/>
            <person name="Nusbaum C."/>
            <person name="Birren B."/>
        </authorList>
    </citation>
    <scope>NUCLEOTIDE SEQUENCE [LARGE SCALE GENOMIC DNA]</scope>
    <source>
        <strain evidence="2">APO3</strain>
    </source>
</reference>
<feature type="region of interest" description="Disordered" evidence="1">
    <location>
        <begin position="33"/>
        <end position="54"/>
    </location>
</feature>
<dbReference type="AlphaFoldDB" id="W4FS36"/>
<gene>
    <name evidence="2" type="ORF">H257_14828</name>
</gene>
<organism evidence="2">
    <name type="scientific">Aphanomyces astaci</name>
    <name type="common">Crayfish plague agent</name>
    <dbReference type="NCBI Taxonomy" id="112090"/>
    <lineage>
        <taxon>Eukaryota</taxon>
        <taxon>Sar</taxon>
        <taxon>Stramenopiles</taxon>
        <taxon>Oomycota</taxon>
        <taxon>Saprolegniomycetes</taxon>
        <taxon>Saprolegniales</taxon>
        <taxon>Verrucalvaceae</taxon>
        <taxon>Aphanomyces</taxon>
    </lineage>
</organism>
<dbReference type="GeneID" id="20816824"/>
<accession>W4FS36</accession>
<protein>
    <submittedName>
        <fullName evidence="2">Uncharacterized protein</fullName>
    </submittedName>
</protein>
<sequence>MKLNENRGLTKDARDFELAGGLHAPLRRVWAADGHGGARQRQVRQVARGDQDPQGWKAPKVVAVVNVDKVPMLNFTKCVSLSA</sequence>
<dbReference type="RefSeq" id="XP_009841031.1">
    <property type="nucleotide sequence ID" value="XM_009842729.1"/>
</dbReference>
<evidence type="ECO:0000256" key="1">
    <source>
        <dbReference type="SAM" id="MobiDB-lite"/>
    </source>
</evidence>
<proteinExistence type="predicted"/>
<dbReference type="EMBL" id="KI913176">
    <property type="protein sequence ID" value="ETV69458.1"/>
    <property type="molecule type" value="Genomic_DNA"/>
</dbReference>
<name>W4FS36_APHAT</name>